<evidence type="ECO:0000256" key="5">
    <source>
        <dbReference type="PIRNR" id="PIRNR026534"/>
    </source>
</evidence>
<keyword evidence="3 5" id="KW-0378">Hydrolase</keyword>
<evidence type="ECO:0000256" key="1">
    <source>
        <dbReference type="ARBA" id="ARBA00004834"/>
    </source>
</evidence>
<dbReference type="PANTHER" id="PTHR43301:SF3">
    <property type="entry name" value="ARABINAN ENDO-1,5-ALPHA-L-ARABINOSIDASE A-RELATED"/>
    <property type="match status" value="1"/>
</dbReference>
<comment type="caution">
    <text evidence="6">The sequence shown here is derived from an EMBL/GenBank/DDBJ whole genome shotgun (WGS) entry which is preliminary data.</text>
</comment>
<protein>
    <submittedName>
        <fullName evidence="6">Extracellular endo-alpha-(1-&gt;5)-L-arabinanase 1</fullName>
    </submittedName>
</protein>
<sequence>MFAQKPLPINDTFVHDPVMIEEDGTYYLFCTGHGISAFSSTDMENWTKLEPVFKTKPSWTDTVVPNFENHIWAPDITYYKGTYYLYYSVSAFAKNTSAIGVATNKTLNPNSKNFKWVDHGIVIQSVPNRDLWNAIDPNLVFDDKGTPWLSFGSFWNGLKLVKMADDLLAVASPEEWYTIARRERSFELADANPGDAALEAPFIFKKNGYYYLFLSWDLCCRGENSTYKVVVGRAKEVTGPYLDKEGKSLFQGGGTLVIEGNKNWYGVGHNSTYTFNGKDYMVFHSYDAKRKGAPVLTIKEIKWENNWPTVTPME</sequence>
<dbReference type="InterPro" id="IPR006710">
    <property type="entry name" value="Glyco_hydro_43"/>
</dbReference>
<comment type="similarity">
    <text evidence="2 5">Belongs to the glycosyl hydrolase 43 family.</text>
</comment>
<dbReference type="Pfam" id="PF04616">
    <property type="entry name" value="Glyco_hydro_43"/>
    <property type="match status" value="1"/>
</dbReference>
<dbReference type="PIRSF" id="PIRSF026534">
    <property type="entry name" value="Endo_alpha-L-arabinosidase"/>
    <property type="match status" value="1"/>
</dbReference>
<organism evidence="6 7">
    <name type="scientific">Neptunitalea lumnitzerae</name>
    <dbReference type="NCBI Taxonomy" id="2965509"/>
    <lineage>
        <taxon>Bacteria</taxon>
        <taxon>Pseudomonadati</taxon>
        <taxon>Bacteroidota</taxon>
        <taxon>Flavobacteriia</taxon>
        <taxon>Flavobacteriales</taxon>
        <taxon>Flavobacteriaceae</taxon>
        <taxon>Neptunitalea</taxon>
    </lineage>
</organism>
<evidence type="ECO:0000313" key="6">
    <source>
        <dbReference type="EMBL" id="GLB48317.1"/>
    </source>
</evidence>
<keyword evidence="4 5" id="KW-0326">Glycosidase</keyword>
<comment type="pathway">
    <text evidence="1 5">Glycan metabolism; L-arabinan degradation.</text>
</comment>
<dbReference type="EMBL" id="BRVO01000001">
    <property type="protein sequence ID" value="GLB48317.1"/>
    <property type="molecule type" value="Genomic_DNA"/>
</dbReference>
<accession>A0ABQ5MFZ3</accession>
<dbReference type="InterPro" id="IPR016840">
    <property type="entry name" value="Glyco_hydro_43_endo_a_Ara-ase"/>
</dbReference>
<dbReference type="PANTHER" id="PTHR43301">
    <property type="entry name" value="ARABINAN ENDO-1,5-ALPHA-L-ARABINOSIDASE"/>
    <property type="match status" value="1"/>
</dbReference>
<dbReference type="Proteomes" id="UP001143543">
    <property type="component" value="Unassembled WGS sequence"/>
</dbReference>
<reference evidence="6" key="1">
    <citation type="submission" date="2022-07" db="EMBL/GenBank/DDBJ databases">
        <title>Taxonomy of Novel Oxalotrophic and Methylotrophic Bacteria.</title>
        <authorList>
            <person name="Sahin N."/>
            <person name="Tani A."/>
        </authorList>
    </citation>
    <scope>NUCLEOTIDE SEQUENCE</scope>
    <source>
        <strain evidence="6">Y10</strain>
    </source>
</reference>
<dbReference type="InterPro" id="IPR023296">
    <property type="entry name" value="Glyco_hydro_beta-prop_sf"/>
</dbReference>
<proteinExistence type="inferred from homology"/>
<evidence type="ECO:0000256" key="4">
    <source>
        <dbReference type="ARBA" id="ARBA00023295"/>
    </source>
</evidence>
<dbReference type="InterPro" id="IPR050727">
    <property type="entry name" value="GH43_arabinanases"/>
</dbReference>
<evidence type="ECO:0000313" key="7">
    <source>
        <dbReference type="Proteomes" id="UP001143543"/>
    </source>
</evidence>
<dbReference type="Gene3D" id="2.115.10.20">
    <property type="entry name" value="Glycosyl hydrolase domain, family 43"/>
    <property type="match status" value="1"/>
</dbReference>
<dbReference type="CDD" id="cd18830">
    <property type="entry name" value="GH43_CjArb43A-like"/>
    <property type="match status" value="1"/>
</dbReference>
<gene>
    <name evidence="6" type="primary">abnA</name>
    <name evidence="6" type="ORF">Y10_06850</name>
</gene>
<evidence type="ECO:0000256" key="2">
    <source>
        <dbReference type="ARBA" id="ARBA00009865"/>
    </source>
</evidence>
<keyword evidence="7" id="KW-1185">Reference proteome</keyword>
<evidence type="ECO:0000256" key="3">
    <source>
        <dbReference type="ARBA" id="ARBA00022801"/>
    </source>
</evidence>
<name>A0ABQ5MFZ3_9FLAO</name>
<dbReference type="SUPFAM" id="SSF75005">
    <property type="entry name" value="Arabinanase/levansucrase/invertase"/>
    <property type="match status" value="1"/>
</dbReference>